<evidence type="ECO:0000313" key="2">
    <source>
        <dbReference type="EMBL" id="NSB14102.1"/>
    </source>
</evidence>
<keyword evidence="1" id="KW-0812">Transmembrane</keyword>
<comment type="caution">
    <text evidence="2">The sequence shown here is derived from an EMBL/GenBank/DDBJ whole genome shotgun (WGS) entry which is preliminary data.</text>
</comment>
<feature type="transmembrane region" description="Helical" evidence="1">
    <location>
        <begin position="46"/>
        <end position="68"/>
    </location>
</feature>
<protein>
    <submittedName>
        <fullName evidence="2">Uncharacterized membrane protein HdeD (DUF308 family)</fullName>
    </submittedName>
</protein>
<name>A0AAE5H4A8_CLOBE</name>
<dbReference type="EMBL" id="JABTDW010000001">
    <property type="protein sequence ID" value="NSB14102.1"/>
    <property type="molecule type" value="Genomic_DNA"/>
</dbReference>
<keyword evidence="1" id="KW-1133">Transmembrane helix</keyword>
<dbReference type="Proteomes" id="UP000822184">
    <property type="component" value="Unassembled WGS sequence"/>
</dbReference>
<proteinExistence type="predicted"/>
<accession>A0AAE5H4A8</accession>
<dbReference type="RefSeq" id="WP_023973795.1">
    <property type="nucleotide sequence ID" value="NZ_JABTDW010000001.1"/>
</dbReference>
<organism evidence="2 3">
    <name type="scientific">Clostridium beijerinckii</name>
    <name type="common">Clostridium MP</name>
    <dbReference type="NCBI Taxonomy" id="1520"/>
    <lineage>
        <taxon>Bacteria</taxon>
        <taxon>Bacillati</taxon>
        <taxon>Bacillota</taxon>
        <taxon>Clostridia</taxon>
        <taxon>Eubacteriales</taxon>
        <taxon>Clostridiaceae</taxon>
        <taxon>Clostridium</taxon>
    </lineage>
</organism>
<keyword evidence="1" id="KW-0472">Membrane</keyword>
<dbReference type="AlphaFoldDB" id="A0AAE5H4A8"/>
<evidence type="ECO:0000313" key="3">
    <source>
        <dbReference type="Proteomes" id="UP000822184"/>
    </source>
</evidence>
<evidence type="ECO:0000256" key="1">
    <source>
        <dbReference type="SAM" id="Phobius"/>
    </source>
</evidence>
<feature type="transmembrane region" description="Helical" evidence="1">
    <location>
        <begin position="7"/>
        <end position="26"/>
    </location>
</feature>
<feature type="transmembrane region" description="Helical" evidence="1">
    <location>
        <begin position="80"/>
        <end position="103"/>
    </location>
</feature>
<reference evidence="2" key="1">
    <citation type="submission" date="2020-06" db="EMBL/GenBank/DDBJ databases">
        <title>Genomic insights into acetone-butanol-ethanol (ABE) fermentation by sequencing solventogenic clostridia strains.</title>
        <authorList>
            <person name="Brown S."/>
        </authorList>
    </citation>
    <scope>NUCLEOTIDE SEQUENCE</scope>
    <source>
        <strain evidence="2">DJ123</strain>
    </source>
</reference>
<gene>
    <name evidence="2" type="ORF">BCD95_002361</name>
</gene>
<sequence>MIFRNIMSIVSSLISLIYGFSILLILDMINHKVNFTLIFKYPSNKSILIFLISFAIYILSVFLLSLAARLDSKKQRIRFILVNVISFAMGLILFIWIGVIFFINTDSGP</sequence>